<evidence type="ECO:0000313" key="2">
    <source>
        <dbReference type="Proteomes" id="UP000611723"/>
    </source>
</evidence>
<proteinExistence type="predicted"/>
<reference evidence="1" key="1">
    <citation type="submission" date="2021-01" db="EMBL/GenBank/DDBJ databases">
        <title>Marivirga aurantiaca sp. nov., isolated from intertidal surface sediments.</title>
        <authorList>
            <person name="Zhang M."/>
        </authorList>
    </citation>
    <scope>NUCLEOTIDE SEQUENCE</scope>
    <source>
        <strain evidence="1">S37H4</strain>
    </source>
</reference>
<accession>A0A934WUX9</accession>
<dbReference type="EMBL" id="JAEQBW010000001">
    <property type="protein sequence ID" value="MBK6263401.1"/>
    <property type="molecule type" value="Genomic_DNA"/>
</dbReference>
<sequence>MKYIFALTLTFFLFNIQTNGQELVNKWANSVSNIEGFLEIDKSKFDKWDLSNILSNQTQINPLSTYIGVFGPKYRRIDFHLMASKKEGTYEVTGKSKLGNNIQNLNGEFNLRKVFYRKQDYISDTLYIGVFDYILREPGLKEGDGEFRGTFSVVFYRINNQIQIFKTSSGDEPNFTNTFVGAWKRYNSDVERTVIFSFHPAGLYERLPYCEPLYSTKDMNDDFTIIKEEFIQYGWEDFNYNGQKSNWWK</sequence>
<dbReference type="AlphaFoldDB" id="A0A934WUX9"/>
<organism evidence="1 2">
    <name type="scientific">Marivirga aurantiaca</name>
    <dbReference type="NCBI Taxonomy" id="2802615"/>
    <lineage>
        <taxon>Bacteria</taxon>
        <taxon>Pseudomonadati</taxon>
        <taxon>Bacteroidota</taxon>
        <taxon>Cytophagia</taxon>
        <taxon>Cytophagales</taxon>
        <taxon>Marivirgaceae</taxon>
        <taxon>Marivirga</taxon>
    </lineage>
</organism>
<dbReference type="RefSeq" id="WP_201429091.1">
    <property type="nucleotide sequence ID" value="NZ_JAEQBW010000001.1"/>
</dbReference>
<keyword evidence="2" id="KW-1185">Reference proteome</keyword>
<evidence type="ECO:0000313" key="1">
    <source>
        <dbReference type="EMBL" id="MBK6263401.1"/>
    </source>
</evidence>
<gene>
    <name evidence="1" type="ORF">JKA74_00025</name>
</gene>
<dbReference type="Proteomes" id="UP000611723">
    <property type="component" value="Unassembled WGS sequence"/>
</dbReference>
<comment type="caution">
    <text evidence="1">The sequence shown here is derived from an EMBL/GenBank/DDBJ whole genome shotgun (WGS) entry which is preliminary data.</text>
</comment>
<protein>
    <submittedName>
        <fullName evidence="1">Uncharacterized protein</fullName>
    </submittedName>
</protein>
<name>A0A934WUX9_9BACT</name>